<feature type="compositionally biased region" description="Basic residues" evidence="1">
    <location>
        <begin position="74"/>
        <end position="85"/>
    </location>
</feature>
<organism evidence="2 3">
    <name type="scientific">Trichoderma ghanense</name>
    <dbReference type="NCBI Taxonomy" id="65468"/>
    <lineage>
        <taxon>Eukaryota</taxon>
        <taxon>Fungi</taxon>
        <taxon>Dikarya</taxon>
        <taxon>Ascomycota</taxon>
        <taxon>Pezizomycotina</taxon>
        <taxon>Sordariomycetes</taxon>
        <taxon>Hypocreomycetidae</taxon>
        <taxon>Hypocreales</taxon>
        <taxon>Hypocreaceae</taxon>
        <taxon>Trichoderma</taxon>
    </lineage>
</organism>
<feature type="compositionally biased region" description="Basic and acidic residues" evidence="1">
    <location>
        <begin position="44"/>
        <end position="55"/>
    </location>
</feature>
<name>A0ABY2GQM7_9HYPO</name>
<gene>
    <name evidence="2" type="ORF">CCMA1212_010703</name>
</gene>
<evidence type="ECO:0000313" key="3">
    <source>
        <dbReference type="Proteomes" id="UP001642720"/>
    </source>
</evidence>
<dbReference type="EMBL" id="PPTA01000030">
    <property type="protein sequence ID" value="TFA97601.1"/>
    <property type="molecule type" value="Genomic_DNA"/>
</dbReference>
<dbReference type="RefSeq" id="XP_073553803.1">
    <property type="nucleotide sequence ID" value="XM_073707738.1"/>
</dbReference>
<dbReference type="GeneID" id="300582188"/>
<feature type="compositionally biased region" description="Basic and acidic residues" evidence="1">
    <location>
        <begin position="12"/>
        <end position="24"/>
    </location>
</feature>
<protein>
    <submittedName>
        <fullName evidence="2">Uncharacterized protein</fullName>
    </submittedName>
</protein>
<evidence type="ECO:0000313" key="2">
    <source>
        <dbReference type="EMBL" id="TFA97601.1"/>
    </source>
</evidence>
<reference evidence="2 3" key="1">
    <citation type="submission" date="2018-01" db="EMBL/GenBank/DDBJ databases">
        <title>Genome characterization of the sugarcane-associated fungus Trichoderma ghanense CCMA-1212 and their application in lignocelulose bioconversion.</title>
        <authorList>
            <person name="Steindorff A.S."/>
            <person name="Mendes T.D."/>
            <person name="Vilela E.S.D."/>
            <person name="Rodrigues D.S."/>
            <person name="Formighieri E.F."/>
            <person name="Melo I.S."/>
            <person name="Favaro L.C.L."/>
        </authorList>
    </citation>
    <scope>NUCLEOTIDE SEQUENCE [LARGE SCALE GENOMIC DNA]</scope>
    <source>
        <strain evidence="2 3">CCMA-1212</strain>
    </source>
</reference>
<feature type="region of interest" description="Disordered" evidence="1">
    <location>
        <begin position="1"/>
        <end position="92"/>
    </location>
</feature>
<comment type="caution">
    <text evidence="2">The sequence shown here is derived from an EMBL/GenBank/DDBJ whole genome shotgun (WGS) entry which is preliminary data.</text>
</comment>
<dbReference type="Proteomes" id="UP001642720">
    <property type="component" value="Unassembled WGS sequence"/>
</dbReference>
<feature type="compositionally biased region" description="Low complexity" evidence="1">
    <location>
        <begin position="26"/>
        <end position="40"/>
    </location>
</feature>
<proteinExistence type="predicted"/>
<sequence>MLCEMAASQVAERADGQRNLRHGDQVVASASASVSASASAKCKRNLDAGGEHQGKDSSSPFDPVPQTAATGIKQGHRKRAARGTARRGTQTRHMLVERAREQEKRTLRAGLFNRAKLQSSCDNDRLSCAQAICNIRDEQPQSLGPLPLSRLRDGETGTQMVRLAEPRKQERTDNLDIDHASVQLAGGHLLSHENEASNRNVEMESAGTIRTAAASW</sequence>
<keyword evidence="3" id="KW-1185">Reference proteome</keyword>
<accession>A0ABY2GQM7</accession>
<evidence type="ECO:0000256" key="1">
    <source>
        <dbReference type="SAM" id="MobiDB-lite"/>
    </source>
</evidence>